<dbReference type="PROSITE" id="PS50885">
    <property type="entry name" value="HAMP"/>
    <property type="match status" value="1"/>
</dbReference>
<comment type="subcellular location">
    <subcellularLocation>
        <location evidence="2">Cell membrane</location>
    </subcellularLocation>
</comment>
<accession>A0ABP7HN91</accession>
<keyword evidence="5" id="KW-0808">Transferase</keyword>
<feature type="compositionally biased region" description="Polar residues" evidence="11">
    <location>
        <begin position="86"/>
        <end position="95"/>
    </location>
</feature>
<evidence type="ECO:0000256" key="11">
    <source>
        <dbReference type="SAM" id="MobiDB-lite"/>
    </source>
</evidence>
<dbReference type="Proteomes" id="UP001500888">
    <property type="component" value="Unassembled WGS sequence"/>
</dbReference>
<proteinExistence type="predicted"/>
<evidence type="ECO:0000313" key="15">
    <source>
        <dbReference type="EMBL" id="GAA3792882.1"/>
    </source>
</evidence>
<dbReference type="PANTHER" id="PTHR45436">
    <property type="entry name" value="SENSOR HISTIDINE KINASE YKOH"/>
    <property type="match status" value="1"/>
</dbReference>
<dbReference type="SUPFAM" id="SSF55874">
    <property type="entry name" value="ATPase domain of HSP90 chaperone/DNA topoisomerase II/histidine kinase"/>
    <property type="match status" value="1"/>
</dbReference>
<organism evidence="15 16">
    <name type="scientific">Sphaerisporangium flaviroseum</name>
    <dbReference type="NCBI Taxonomy" id="509199"/>
    <lineage>
        <taxon>Bacteria</taxon>
        <taxon>Bacillati</taxon>
        <taxon>Actinomycetota</taxon>
        <taxon>Actinomycetes</taxon>
        <taxon>Streptosporangiales</taxon>
        <taxon>Streptosporangiaceae</taxon>
        <taxon>Sphaerisporangium</taxon>
    </lineage>
</organism>
<dbReference type="EC" id="2.7.13.3" evidence="3"/>
<evidence type="ECO:0000256" key="2">
    <source>
        <dbReference type="ARBA" id="ARBA00004236"/>
    </source>
</evidence>
<keyword evidence="6 12" id="KW-0812">Transmembrane</keyword>
<keyword evidence="16" id="KW-1185">Reference proteome</keyword>
<gene>
    <name evidence="15" type="ORF">GCM10022226_10170</name>
</gene>
<dbReference type="InterPro" id="IPR003594">
    <property type="entry name" value="HATPase_dom"/>
</dbReference>
<dbReference type="SUPFAM" id="SSF158472">
    <property type="entry name" value="HAMP domain-like"/>
    <property type="match status" value="1"/>
</dbReference>
<feature type="region of interest" description="Disordered" evidence="11">
    <location>
        <begin position="74"/>
        <end position="95"/>
    </location>
</feature>
<keyword evidence="10 12" id="KW-0472">Membrane</keyword>
<dbReference type="PRINTS" id="PR00344">
    <property type="entry name" value="BCTRLSENSOR"/>
</dbReference>
<dbReference type="RefSeq" id="WP_344935419.1">
    <property type="nucleotide sequence ID" value="NZ_BAAAZR010000001.1"/>
</dbReference>
<comment type="catalytic activity">
    <reaction evidence="1">
        <text>ATP + protein L-histidine = ADP + protein N-phospho-L-histidine.</text>
        <dbReference type="EC" id="2.7.13.3"/>
    </reaction>
</comment>
<evidence type="ECO:0000256" key="5">
    <source>
        <dbReference type="ARBA" id="ARBA00022679"/>
    </source>
</evidence>
<evidence type="ECO:0000259" key="14">
    <source>
        <dbReference type="PROSITE" id="PS50885"/>
    </source>
</evidence>
<dbReference type="Pfam" id="PF00672">
    <property type="entry name" value="HAMP"/>
    <property type="match status" value="1"/>
</dbReference>
<reference evidence="16" key="1">
    <citation type="journal article" date="2019" name="Int. J. Syst. Evol. Microbiol.">
        <title>The Global Catalogue of Microorganisms (GCM) 10K type strain sequencing project: providing services to taxonomists for standard genome sequencing and annotation.</title>
        <authorList>
            <consortium name="The Broad Institute Genomics Platform"/>
            <consortium name="The Broad Institute Genome Sequencing Center for Infectious Disease"/>
            <person name="Wu L."/>
            <person name="Ma J."/>
        </authorList>
    </citation>
    <scope>NUCLEOTIDE SEQUENCE [LARGE SCALE GENOMIC DNA]</scope>
    <source>
        <strain evidence="16">JCM 16908</strain>
    </source>
</reference>
<dbReference type="EMBL" id="BAAAZR010000001">
    <property type="protein sequence ID" value="GAA3792882.1"/>
    <property type="molecule type" value="Genomic_DNA"/>
</dbReference>
<protein>
    <recommendedName>
        <fullName evidence="3">histidine kinase</fullName>
        <ecNumber evidence="3">2.7.13.3</ecNumber>
    </recommendedName>
</protein>
<evidence type="ECO:0000256" key="7">
    <source>
        <dbReference type="ARBA" id="ARBA00022777"/>
    </source>
</evidence>
<feature type="transmembrane region" description="Helical" evidence="12">
    <location>
        <begin position="151"/>
        <end position="171"/>
    </location>
</feature>
<dbReference type="Pfam" id="PF02518">
    <property type="entry name" value="HATPase_c"/>
    <property type="match status" value="1"/>
</dbReference>
<evidence type="ECO:0000256" key="6">
    <source>
        <dbReference type="ARBA" id="ARBA00022692"/>
    </source>
</evidence>
<keyword evidence="7" id="KW-0418">Kinase</keyword>
<dbReference type="SUPFAM" id="SSF47384">
    <property type="entry name" value="Homodimeric domain of signal transducing histidine kinase"/>
    <property type="match status" value="1"/>
</dbReference>
<evidence type="ECO:0000256" key="4">
    <source>
        <dbReference type="ARBA" id="ARBA00022553"/>
    </source>
</evidence>
<feature type="domain" description="HAMP" evidence="14">
    <location>
        <begin position="172"/>
        <end position="225"/>
    </location>
</feature>
<evidence type="ECO:0000313" key="16">
    <source>
        <dbReference type="Proteomes" id="UP001500888"/>
    </source>
</evidence>
<dbReference type="SMART" id="SM00387">
    <property type="entry name" value="HATPase_c"/>
    <property type="match status" value="1"/>
</dbReference>
<keyword evidence="4" id="KW-0597">Phosphoprotein</keyword>
<dbReference type="Gene3D" id="6.10.340.10">
    <property type="match status" value="1"/>
</dbReference>
<dbReference type="InterPro" id="IPR004358">
    <property type="entry name" value="Sig_transdc_His_kin-like_C"/>
</dbReference>
<dbReference type="InterPro" id="IPR036890">
    <property type="entry name" value="HATPase_C_sf"/>
</dbReference>
<evidence type="ECO:0000256" key="9">
    <source>
        <dbReference type="ARBA" id="ARBA00023012"/>
    </source>
</evidence>
<dbReference type="Pfam" id="PF00512">
    <property type="entry name" value="HisKA"/>
    <property type="match status" value="1"/>
</dbReference>
<evidence type="ECO:0000256" key="1">
    <source>
        <dbReference type="ARBA" id="ARBA00000085"/>
    </source>
</evidence>
<keyword evidence="9" id="KW-0902">Two-component regulatory system</keyword>
<comment type="caution">
    <text evidence="15">The sequence shown here is derived from an EMBL/GenBank/DDBJ whole genome shotgun (WGS) entry which is preliminary data.</text>
</comment>
<feature type="domain" description="Histidine kinase" evidence="13">
    <location>
        <begin position="233"/>
        <end position="435"/>
    </location>
</feature>
<dbReference type="PANTHER" id="PTHR45436:SF5">
    <property type="entry name" value="SENSOR HISTIDINE KINASE TRCS"/>
    <property type="match status" value="1"/>
</dbReference>
<dbReference type="InterPro" id="IPR036097">
    <property type="entry name" value="HisK_dim/P_sf"/>
</dbReference>
<dbReference type="Gene3D" id="1.10.287.130">
    <property type="match status" value="1"/>
</dbReference>
<dbReference type="CDD" id="cd00075">
    <property type="entry name" value="HATPase"/>
    <property type="match status" value="1"/>
</dbReference>
<evidence type="ECO:0000256" key="10">
    <source>
        <dbReference type="ARBA" id="ARBA00023136"/>
    </source>
</evidence>
<dbReference type="SMART" id="SM00388">
    <property type="entry name" value="HisKA"/>
    <property type="match status" value="1"/>
</dbReference>
<keyword evidence="8 12" id="KW-1133">Transmembrane helix</keyword>
<dbReference type="PROSITE" id="PS50109">
    <property type="entry name" value="HIS_KIN"/>
    <property type="match status" value="1"/>
</dbReference>
<dbReference type="CDD" id="cd00082">
    <property type="entry name" value="HisKA"/>
    <property type="match status" value="1"/>
</dbReference>
<dbReference type="Gene3D" id="3.30.565.10">
    <property type="entry name" value="Histidine kinase-like ATPase, C-terminal domain"/>
    <property type="match status" value="1"/>
</dbReference>
<sequence>MRWSVRLRATVVATVTVALALAVAATVLVGTLWSSLEASAGQDATRRADAAAQTLTISGASGSQTFTMNAGSQSKTLTMHTGPGSGTTTVQGSTETIPADPDVVMEQPEQSWSMGYATAERVVTTSEGQVAVHARTSLEPARVALDALRKLLFVGIPVLLLLVTGMTWLLVGRALAPVSAIRTKFADITASDLHQRVPVPATGDEVARLARTMNVTLDRLERAVERHRRFVADAAHELRSPIATLRTRLELGRREAPGLARESLTDVERIQRLAADLLLLARLDAGEPLRTEEVDLGQVATEEALRTRRGDVKIALDIATDVVVPGSRPHLGRMVANLVDNAVRHAESAVTVRVTAPATVEVADDGPGIPAEYRESVFDRFTRLDEARARDAGGSGLGLAIARDIAHAHGGTLVVAEPAGAGQGARLRADLRHDRE</sequence>
<dbReference type="InterPro" id="IPR003660">
    <property type="entry name" value="HAMP_dom"/>
</dbReference>
<evidence type="ECO:0000256" key="3">
    <source>
        <dbReference type="ARBA" id="ARBA00012438"/>
    </source>
</evidence>
<evidence type="ECO:0000259" key="13">
    <source>
        <dbReference type="PROSITE" id="PS50109"/>
    </source>
</evidence>
<dbReference type="InterPro" id="IPR050428">
    <property type="entry name" value="TCS_sensor_his_kinase"/>
</dbReference>
<evidence type="ECO:0000256" key="8">
    <source>
        <dbReference type="ARBA" id="ARBA00022989"/>
    </source>
</evidence>
<dbReference type="SMART" id="SM00304">
    <property type="entry name" value="HAMP"/>
    <property type="match status" value="1"/>
</dbReference>
<dbReference type="InterPro" id="IPR005467">
    <property type="entry name" value="His_kinase_dom"/>
</dbReference>
<evidence type="ECO:0000256" key="12">
    <source>
        <dbReference type="SAM" id="Phobius"/>
    </source>
</evidence>
<name>A0ABP7HN91_9ACTN</name>
<dbReference type="CDD" id="cd06225">
    <property type="entry name" value="HAMP"/>
    <property type="match status" value="1"/>
</dbReference>
<dbReference type="InterPro" id="IPR003661">
    <property type="entry name" value="HisK_dim/P_dom"/>
</dbReference>